<dbReference type="AlphaFoldDB" id="A0A1F5YDC7"/>
<keyword evidence="2" id="KW-0732">Signal</keyword>
<protein>
    <recommendedName>
        <fullName evidence="5">DUF2680 domain-containing protein</fullName>
    </recommendedName>
</protein>
<comment type="caution">
    <text evidence="3">The sequence shown here is derived from an EMBL/GenBank/DDBJ whole genome shotgun (WGS) entry which is preliminary data.</text>
</comment>
<sequence length="144" mass="15889">MFSKAIGGLAAMLIFVLAVSALAQQSGADRKKAAEESFRKMIEFIGLDEQQATEAGKLFEARFHELSEITAKVQSGDLSQQEAGEQLAASFKTYREKFEKLLTGEQKTRLGQWENQTPARAGKKRSDLNDSERASQQESATGRT</sequence>
<evidence type="ECO:0008006" key="5">
    <source>
        <dbReference type="Google" id="ProtNLM"/>
    </source>
</evidence>
<reference evidence="3 4" key="1">
    <citation type="journal article" date="2016" name="Nat. Commun.">
        <title>Thousands of microbial genomes shed light on interconnected biogeochemical processes in an aquifer system.</title>
        <authorList>
            <person name="Anantharaman K."/>
            <person name="Brown C.T."/>
            <person name="Hug L.A."/>
            <person name="Sharon I."/>
            <person name="Castelle C.J."/>
            <person name="Probst A.J."/>
            <person name="Thomas B.C."/>
            <person name="Singh A."/>
            <person name="Wilkins M.J."/>
            <person name="Karaoz U."/>
            <person name="Brodie E.L."/>
            <person name="Williams K.H."/>
            <person name="Hubbard S.S."/>
            <person name="Banfield J.F."/>
        </authorList>
    </citation>
    <scope>NUCLEOTIDE SEQUENCE [LARGE SCALE GENOMIC DNA]</scope>
</reference>
<feature type="compositionally biased region" description="Basic and acidic residues" evidence="1">
    <location>
        <begin position="124"/>
        <end position="135"/>
    </location>
</feature>
<evidence type="ECO:0000256" key="2">
    <source>
        <dbReference type="SAM" id="SignalP"/>
    </source>
</evidence>
<dbReference type="EMBL" id="MFIV01000189">
    <property type="protein sequence ID" value="OGF97976.1"/>
    <property type="molecule type" value="Genomic_DNA"/>
</dbReference>
<accession>A0A1F5YDC7</accession>
<gene>
    <name evidence="3" type="ORF">A2Z86_10070</name>
</gene>
<evidence type="ECO:0000313" key="3">
    <source>
        <dbReference type="EMBL" id="OGF97976.1"/>
    </source>
</evidence>
<evidence type="ECO:0000313" key="4">
    <source>
        <dbReference type="Proteomes" id="UP000176992"/>
    </source>
</evidence>
<feature type="chain" id="PRO_5009522391" description="DUF2680 domain-containing protein" evidence="2">
    <location>
        <begin position="24"/>
        <end position="144"/>
    </location>
</feature>
<evidence type="ECO:0000256" key="1">
    <source>
        <dbReference type="SAM" id="MobiDB-lite"/>
    </source>
</evidence>
<organism evidence="3 4">
    <name type="scientific">Candidatus Glassbacteria bacterium GWA2_58_10</name>
    <dbReference type="NCBI Taxonomy" id="1817865"/>
    <lineage>
        <taxon>Bacteria</taxon>
        <taxon>Candidatus Glassiibacteriota</taxon>
    </lineage>
</organism>
<proteinExistence type="predicted"/>
<dbReference type="Proteomes" id="UP000176992">
    <property type="component" value="Unassembled WGS sequence"/>
</dbReference>
<feature type="region of interest" description="Disordered" evidence="1">
    <location>
        <begin position="107"/>
        <end position="144"/>
    </location>
</feature>
<name>A0A1F5YDC7_9BACT</name>
<feature type="signal peptide" evidence="2">
    <location>
        <begin position="1"/>
        <end position="23"/>
    </location>
</feature>